<dbReference type="InterPro" id="IPR036390">
    <property type="entry name" value="WH_DNA-bd_sf"/>
</dbReference>
<keyword evidence="3" id="KW-1185">Reference proteome</keyword>
<gene>
    <name evidence="2" type="ORF">VV02_24455</name>
</gene>
<dbReference type="GO" id="GO:0003700">
    <property type="term" value="F:DNA-binding transcription factor activity"/>
    <property type="evidence" value="ECO:0007669"/>
    <property type="project" value="InterPro"/>
</dbReference>
<evidence type="ECO:0000313" key="2">
    <source>
        <dbReference type="EMBL" id="AKU18264.1"/>
    </source>
</evidence>
<dbReference type="Gene3D" id="1.10.10.10">
    <property type="entry name" value="Winged helix-like DNA-binding domain superfamily/Winged helix DNA-binding domain"/>
    <property type="match status" value="1"/>
</dbReference>
<dbReference type="PRINTS" id="PR00778">
    <property type="entry name" value="HTHARSR"/>
</dbReference>
<dbReference type="STRING" id="571913.VV02_24455"/>
<sequence length="185" mass="20450">MSLGDDEQTSALRAVAHPVRLQMLSLLTGAEMSAAEIARELDITQANASYHVRVLAKSGHLKEVGTEKVRGGVAKKYAYASEAEQVARRAGKRTTPDPEGWRLQIEAFSQELRRRIAARKPGGKGNITDAELWVTPDVWAQVTELVHEASALIHQKAKPPRTGDTIKVNMQTFLFEMYDGREGSR</sequence>
<accession>A0A0K1JNH5</accession>
<evidence type="ECO:0000259" key="1">
    <source>
        <dbReference type="SMART" id="SM00418"/>
    </source>
</evidence>
<reference evidence="2 3" key="1">
    <citation type="submission" date="2015-03" db="EMBL/GenBank/DDBJ databases">
        <title>Luteipulveratus halotolerans sp. nov., a novel actinobacterium (Dermacoccaceae) from Sarawak, Malaysia.</title>
        <authorList>
            <person name="Juboi H."/>
            <person name="Basik A."/>
            <person name="Shamsul S.S."/>
            <person name="Arnold P."/>
            <person name="Schmitt E.K."/>
            <person name="Sanglier J.-J."/>
            <person name="Yeo T."/>
        </authorList>
    </citation>
    <scope>NUCLEOTIDE SEQUENCE [LARGE SCALE GENOMIC DNA]</scope>
    <source>
        <strain evidence="2 3">MN07-A0370</strain>
    </source>
</reference>
<protein>
    <recommendedName>
        <fullName evidence="1">HTH arsR-type domain-containing protein</fullName>
    </recommendedName>
</protein>
<dbReference type="EMBL" id="CP011112">
    <property type="protein sequence ID" value="AKU18264.1"/>
    <property type="molecule type" value="Genomic_DNA"/>
</dbReference>
<dbReference type="OrthoDB" id="4158481at2"/>
<proteinExistence type="predicted"/>
<dbReference type="SMART" id="SM00418">
    <property type="entry name" value="HTH_ARSR"/>
    <property type="match status" value="1"/>
</dbReference>
<feature type="domain" description="HTH arsR-type" evidence="1">
    <location>
        <begin position="10"/>
        <end position="92"/>
    </location>
</feature>
<dbReference type="InterPro" id="IPR011991">
    <property type="entry name" value="ArsR-like_HTH"/>
</dbReference>
<dbReference type="RefSeq" id="WP_052595893.1">
    <property type="nucleotide sequence ID" value="NZ_CP011112.1"/>
</dbReference>
<dbReference type="Proteomes" id="UP000066480">
    <property type="component" value="Chromosome"/>
</dbReference>
<name>A0A0K1JNH5_9MICO</name>
<evidence type="ECO:0000313" key="3">
    <source>
        <dbReference type="Proteomes" id="UP000066480"/>
    </source>
</evidence>
<dbReference type="Pfam" id="PF12840">
    <property type="entry name" value="HTH_20"/>
    <property type="match status" value="1"/>
</dbReference>
<dbReference type="CDD" id="cd00090">
    <property type="entry name" value="HTH_ARSR"/>
    <property type="match status" value="1"/>
</dbReference>
<organism evidence="2 3">
    <name type="scientific">Luteipulveratus mongoliensis</name>
    <dbReference type="NCBI Taxonomy" id="571913"/>
    <lineage>
        <taxon>Bacteria</taxon>
        <taxon>Bacillati</taxon>
        <taxon>Actinomycetota</taxon>
        <taxon>Actinomycetes</taxon>
        <taxon>Micrococcales</taxon>
        <taxon>Dermacoccaceae</taxon>
        <taxon>Luteipulveratus</taxon>
    </lineage>
</organism>
<dbReference type="KEGG" id="lmoi:VV02_24455"/>
<dbReference type="InterPro" id="IPR001845">
    <property type="entry name" value="HTH_ArsR_DNA-bd_dom"/>
</dbReference>
<dbReference type="InterPro" id="IPR036388">
    <property type="entry name" value="WH-like_DNA-bd_sf"/>
</dbReference>
<dbReference type="AlphaFoldDB" id="A0A0K1JNH5"/>
<dbReference type="SUPFAM" id="SSF46785">
    <property type="entry name" value="Winged helix' DNA-binding domain"/>
    <property type="match status" value="1"/>
</dbReference>